<evidence type="ECO:0000256" key="7">
    <source>
        <dbReference type="SAM" id="Phobius"/>
    </source>
</evidence>
<dbReference type="PROSITE" id="PS00211">
    <property type="entry name" value="ABC_TRANSPORTER_1"/>
    <property type="match status" value="1"/>
</dbReference>
<feature type="domain" description="ABC transmembrane type-1" evidence="9">
    <location>
        <begin position="18"/>
        <end position="300"/>
    </location>
</feature>
<keyword evidence="4 10" id="KW-0067">ATP-binding</keyword>
<dbReference type="InterPro" id="IPR036640">
    <property type="entry name" value="ABC1_TM_sf"/>
</dbReference>
<dbReference type="PROSITE" id="PS50893">
    <property type="entry name" value="ABC_TRANSPORTER_2"/>
    <property type="match status" value="1"/>
</dbReference>
<dbReference type="Proteomes" id="UP001620295">
    <property type="component" value="Unassembled WGS sequence"/>
</dbReference>
<dbReference type="InterPro" id="IPR003593">
    <property type="entry name" value="AAA+_ATPase"/>
</dbReference>
<keyword evidence="6 7" id="KW-0472">Membrane</keyword>
<feature type="transmembrane region" description="Helical" evidence="7">
    <location>
        <begin position="240"/>
        <end position="259"/>
    </location>
</feature>
<dbReference type="Pfam" id="PF00664">
    <property type="entry name" value="ABC_membrane"/>
    <property type="match status" value="1"/>
</dbReference>
<dbReference type="PANTHER" id="PTHR43394">
    <property type="entry name" value="ATP-DEPENDENT PERMEASE MDL1, MITOCHONDRIAL"/>
    <property type="match status" value="1"/>
</dbReference>
<evidence type="ECO:0000256" key="1">
    <source>
        <dbReference type="ARBA" id="ARBA00004651"/>
    </source>
</evidence>
<accession>A0ABW8M2L0</accession>
<feature type="domain" description="ABC transporter" evidence="8">
    <location>
        <begin position="334"/>
        <end position="569"/>
    </location>
</feature>
<dbReference type="SUPFAM" id="SSF90123">
    <property type="entry name" value="ABC transporter transmembrane region"/>
    <property type="match status" value="1"/>
</dbReference>
<feature type="transmembrane region" description="Helical" evidence="7">
    <location>
        <begin position="157"/>
        <end position="176"/>
    </location>
</feature>
<organism evidence="10 11">
    <name type="scientific">Streptomyces milbemycinicus</name>
    <dbReference type="NCBI Taxonomy" id="476552"/>
    <lineage>
        <taxon>Bacteria</taxon>
        <taxon>Bacillati</taxon>
        <taxon>Actinomycetota</taxon>
        <taxon>Actinomycetes</taxon>
        <taxon>Kitasatosporales</taxon>
        <taxon>Streptomycetaceae</taxon>
        <taxon>Streptomyces</taxon>
    </lineage>
</organism>
<dbReference type="InterPro" id="IPR017871">
    <property type="entry name" value="ABC_transporter-like_CS"/>
</dbReference>
<evidence type="ECO:0000259" key="8">
    <source>
        <dbReference type="PROSITE" id="PS50893"/>
    </source>
</evidence>
<keyword evidence="5 7" id="KW-1133">Transmembrane helix</keyword>
<keyword evidence="11" id="KW-1185">Reference proteome</keyword>
<dbReference type="InterPro" id="IPR011527">
    <property type="entry name" value="ABC1_TM_dom"/>
</dbReference>
<dbReference type="CDD" id="cd18548">
    <property type="entry name" value="ABC_6TM_Tm287_like"/>
    <property type="match status" value="1"/>
</dbReference>
<dbReference type="PANTHER" id="PTHR43394:SF1">
    <property type="entry name" value="ATP-BINDING CASSETTE SUB-FAMILY B MEMBER 10, MITOCHONDRIAL"/>
    <property type="match status" value="1"/>
</dbReference>
<evidence type="ECO:0000256" key="4">
    <source>
        <dbReference type="ARBA" id="ARBA00022840"/>
    </source>
</evidence>
<evidence type="ECO:0000256" key="6">
    <source>
        <dbReference type="ARBA" id="ARBA00023136"/>
    </source>
</evidence>
<feature type="transmembrane region" description="Helical" evidence="7">
    <location>
        <begin position="127"/>
        <end position="151"/>
    </location>
</feature>
<dbReference type="SUPFAM" id="SSF52540">
    <property type="entry name" value="P-loop containing nucleoside triphosphate hydrolases"/>
    <property type="match status" value="1"/>
</dbReference>
<protein>
    <submittedName>
        <fullName evidence="10">ABC transporter ATP-binding protein</fullName>
    </submittedName>
</protein>
<comment type="subcellular location">
    <subcellularLocation>
        <location evidence="1">Cell membrane</location>
        <topology evidence="1">Multi-pass membrane protein</topology>
    </subcellularLocation>
</comment>
<gene>
    <name evidence="10" type="ORF">ACI2L5_47200</name>
</gene>
<reference evidence="10 11" key="1">
    <citation type="submission" date="2024-11" db="EMBL/GenBank/DDBJ databases">
        <title>The Natural Products Discovery Center: Release of the First 8490 Sequenced Strains for Exploring Actinobacteria Biosynthetic Diversity.</title>
        <authorList>
            <person name="Kalkreuter E."/>
            <person name="Kautsar S.A."/>
            <person name="Yang D."/>
            <person name="Bader C.D."/>
            <person name="Teijaro C.N."/>
            <person name="Fluegel L."/>
            <person name="Davis C.M."/>
            <person name="Simpson J.R."/>
            <person name="Lauterbach L."/>
            <person name="Steele A.D."/>
            <person name="Gui C."/>
            <person name="Meng S."/>
            <person name="Li G."/>
            <person name="Viehrig K."/>
            <person name="Ye F."/>
            <person name="Su P."/>
            <person name="Kiefer A.F."/>
            <person name="Nichols A."/>
            <person name="Cepeda A.J."/>
            <person name="Yan W."/>
            <person name="Fan B."/>
            <person name="Jiang Y."/>
            <person name="Adhikari A."/>
            <person name="Zheng C.-J."/>
            <person name="Schuster L."/>
            <person name="Cowan T.M."/>
            <person name="Smanski M.J."/>
            <person name="Chevrette M.G."/>
            <person name="De Carvalho L.P.S."/>
            <person name="Shen B."/>
        </authorList>
    </citation>
    <scope>NUCLEOTIDE SEQUENCE [LARGE SCALE GENOMIC DNA]</scope>
    <source>
        <strain evidence="10 11">NPDC020863</strain>
    </source>
</reference>
<comment type="caution">
    <text evidence="10">The sequence shown here is derived from an EMBL/GenBank/DDBJ whole genome shotgun (WGS) entry which is preliminary data.</text>
</comment>
<feature type="transmembrane region" description="Helical" evidence="7">
    <location>
        <begin position="12"/>
        <end position="33"/>
    </location>
</feature>
<evidence type="ECO:0000259" key="9">
    <source>
        <dbReference type="PROSITE" id="PS50929"/>
    </source>
</evidence>
<dbReference type="Gene3D" id="1.20.1560.10">
    <property type="entry name" value="ABC transporter type 1, transmembrane domain"/>
    <property type="match status" value="1"/>
</dbReference>
<evidence type="ECO:0000256" key="3">
    <source>
        <dbReference type="ARBA" id="ARBA00022741"/>
    </source>
</evidence>
<feature type="transmembrane region" description="Helical" evidence="7">
    <location>
        <begin position="53"/>
        <end position="78"/>
    </location>
</feature>
<dbReference type="InterPro" id="IPR027417">
    <property type="entry name" value="P-loop_NTPase"/>
</dbReference>
<dbReference type="Gene3D" id="3.40.50.300">
    <property type="entry name" value="P-loop containing nucleotide triphosphate hydrolases"/>
    <property type="match status" value="1"/>
</dbReference>
<evidence type="ECO:0000256" key="2">
    <source>
        <dbReference type="ARBA" id="ARBA00022692"/>
    </source>
</evidence>
<dbReference type="RefSeq" id="WP_358630321.1">
    <property type="nucleotide sequence ID" value="NZ_JBFACG010000040.1"/>
</dbReference>
<dbReference type="EMBL" id="JBJDQH010000026">
    <property type="protein sequence ID" value="MFK4272421.1"/>
    <property type="molecule type" value="Genomic_DNA"/>
</dbReference>
<keyword evidence="3" id="KW-0547">Nucleotide-binding</keyword>
<dbReference type="InterPro" id="IPR003439">
    <property type="entry name" value="ABC_transporter-like_ATP-bd"/>
</dbReference>
<dbReference type="InterPro" id="IPR039421">
    <property type="entry name" value="Type_1_exporter"/>
</dbReference>
<sequence>MLVRLIRAYLRPYTQSIALIVVLQLVQTLATLYLPTLNADIIDHGVVKGDTGYILQVGGLMIAITLAQIVCSIGAVYYGARTASALGRDVRAAVFDRVQSFSAREVGHFGAPSLITRTTNDVQQVQMLALMSFTLMVSAPIMCVGGIIMALNQDVPLSGLLLLIVPTLGIIVSLIVRQMRPLFRGVQERIDTVNRVLREQITGIRVIRAFVRDQHERDRFTGANTELLDVSMKAGRLMSLMFPAVMMVVNLSSVAVVWFGGHRIDSEDMQIGALTAFLSYLMQILMAVMMATFMFMMVPRAEVCAERIQEVLETETSVAPPLKPVPPLERRGLLELRGVEFRYPGAEEPVLRDVSLVARPGQTTAVIGSTGSGKSTLLGLVPRLFDATDGSVHLDGVDVRDMDPVLMAESIGLVPQKPYLFSGTVASNLRYGKPDATDEELWQALEIAQARDFVERMEGGLEAPIAQGGGNVSGGQRQRLAIARALVRQPAVYLFDDSFSALDYATDARLRAALADETEDATVVIVAQRVSTIRGADRIVVLDEGRVVGTGTHAELMENNQTYREIVLSQLTEQEAA</sequence>
<evidence type="ECO:0000313" key="10">
    <source>
        <dbReference type="EMBL" id="MFK4272421.1"/>
    </source>
</evidence>
<evidence type="ECO:0000256" key="5">
    <source>
        <dbReference type="ARBA" id="ARBA00022989"/>
    </source>
</evidence>
<proteinExistence type="predicted"/>
<evidence type="ECO:0000313" key="11">
    <source>
        <dbReference type="Proteomes" id="UP001620295"/>
    </source>
</evidence>
<dbReference type="Pfam" id="PF00005">
    <property type="entry name" value="ABC_tran"/>
    <property type="match status" value="1"/>
</dbReference>
<dbReference type="GO" id="GO:0005524">
    <property type="term" value="F:ATP binding"/>
    <property type="evidence" value="ECO:0007669"/>
    <property type="project" value="UniProtKB-KW"/>
</dbReference>
<dbReference type="SMART" id="SM00382">
    <property type="entry name" value="AAA"/>
    <property type="match status" value="1"/>
</dbReference>
<keyword evidence="2 7" id="KW-0812">Transmembrane</keyword>
<feature type="transmembrane region" description="Helical" evidence="7">
    <location>
        <begin position="271"/>
        <end position="298"/>
    </location>
</feature>
<dbReference type="PROSITE" id="PS50929">
    <property type="entry name" value="ABC_TM1F"/>
    <property type="match status" value="1"/>
</dbReference>
<name>A0ABW8M2L0_9ACTN</name>